<evidence type="ECO:0000313" key="8">
    <source>
        <dbReference type="EMBL" id="HIQ79242.1"/>
    </source>
</evidence>
<evidence type="ECO:0000256" key="6">
    <source>
        <dbReference type="HAMAP-Rule" id="MF_01110"/>
    </source>
</evidence>
<evidence type="ECO:0000256" key="3">
    <source>
        <dbReference type="ARBA" id="ARBA00022605"/>
    </source>
</evidence>
<gene>
    <name evidence="6 8" type="primary">argC</name>
    <name evidence="8" type="ORF">IAB77_08300</name>
</gene>
<dbReference type="CDD" id="cd17896">
    <property type="entry name" value="AGPR_2_N"/>
    <property type="match status" value="1"/>
</dbReference>
<comment type="subcellular location">
    <subcellularLocation>
        <location evidence="6">Cytoplasm</location>
    </subcellularLocation>
</comment>
<evidence type="ECO:0000256" key="2">
    <source>
        <dbReference type="ARBA" id="ARBA00022571"/>
    </source>
</evidence>
<organism evidence="8 9">
    <name type="scientific">Candidatus Scatomorpha intestinavium</name>
    <dbReference type="NCBI Taxonomy" id="2840922"/>
    <lineage>
        <taxon>Bacteria</taxon>
        <taxon>Bacillati</taxon>
        <taxon>Bacillota</taxon>
        <taxon>Clostridia</taxon>
        <taxon>Eubacteriales</taxon>
        <taxon>Candidatus Scatomorpha</taxon>
    </lineage>
</organism>
<keyword evidence="4 6" id="KW-0521">NADP</keyword>
<feature type="domain" description="Semialdehyde dehydrogenase NAD-binding" evidence="7">
    <location>
        <begin position="3"/>
        <end position="104"/>
    </location>
</feature>
<name>A0A9D0ZEM5_9FIRM</name>
<evidence type="ECO:0000259" key="7">
    <source>
        <dbReference type="SMART" id="SM00859"/>
    </source>
</evidence>
<evidence type="ECO:0000256" key="5">
    <source>
        <dbReference type="ARBA" id="ARBA00023002"/>
    </source>
</evidence>
<dbReference type="GO" id="GO:0051287">
    <property type="term" value="F:NAD binding"/>
    <property type="evidence" value="ECO:0007669"/>
    <property type="project" value="InterPro"/>
</dbReference>
<dbReference type="EMBL" id="DVGA01000089">
    <property type="protein sequence ID" value="HIQ79242.1"/>
    <property type="molecule type" value="Genomic_DNA"/>
</dbReference>
<dbReference type="Pfam" id="PF01118">
    <property type="entry name" value="Semialdhyde_dh"/>
    <property type="match status" value="1"/>
</dbReference>
<dbReference type="PANTHER" id="PTHR32338">
    <property type="entry name" value="N-ACETYL-GAMMA-GLUTAMYL-PHOSPHATE REDUCTASE, CHLOROPLASTIC-RELATED-RELATED"/>
    <property type="match status" value="1"/>
</dbReference>
<dbReference type="HAMAP" id="MF_01110">
    <property type="entry name" value="ArgC_type2"/>
    <property type="match status" value="1"/>
</dbReference>
<dbReference type="InterPro" id="IPR010136">
    <property type="entry name" value="AGPR_type-2"/>
</dbReference>
<comment type="pathway">
    <text evidence="6">Amino-acid biosynthesis; L-arginine biosynthesis; N(2)-acetyl-L-ornithine from L-glutamate: step 3/4.</text>
</comment>
<reference evidence="8" key="1">
    <citation type="submission" date="2020-10" db="EMBL/GenBank/DDBJ databases">
        <authorList>
            <person name="Gilroy R."/>
        </authorList>
    </citation>
    <scope>NUCLEOTIDE SEQUENCE</scope>
    <source>
        <strain evidence="8">ChiBcolR7-354</strain>
    </source>
</reference>
<comment type="function">
    <text evidence="6">Catalyzes the NADPH-dependent reduction of N-acetyl-5-glutamyl phosphate to yield N-acetyl-L-glutamate 5-semialdehyde.</text>
</comment>
<dbReference type="PANTHER" id="PTHR32338:SF10">
    <property type="entry name" value="N-ACETYL-GAMMA-GLUTAMYL-PHOSPHATE REDUCTASE, CHLOROPLASTIC-RELATED"/>
    <property type="match status" value="1"/>
</dbReference>
<feature type="active site" evidence="6">
    <location>
        <position position="115"/>
    </location>
</feature>
<evidence type="ECO:0000256" key="1">
    <source>
        <dbReference type="ARBA" id="ARBA00022490"/>
    </source>
</evidence>
<dbReference type="Proteomes" id="UP000824262">
    <property type="component" value="Unassembled WGS sequence"/>
</dbReference>
<dbReference type="Gene3D" id="3.30.360.10">
    <property type="entry name" value="Dihydrodipicolinate Reductase, domain 2"/>
    <property type="match status" value="1"/>
</dbReference>
<dbReference type="GO" id="GO:0005737">
    <property type="term" value="C:cytoplasm"/>
    <property type="evidence" value="ECO:0007669"/>
    <property type="project" value="UniProtKB-SubCell"/>
</dbReference>
<dbReference type="GO" id="GO:0006526">
    <property type="term" value="P:L-arginine biosynthetic process"/>
    <property type="evidence" value="ECO:0007669"/>
    <property type="project" value="UniProtKB-UniRule"/>
</dbReference>
<dbReference type="InterPro" id="IPR000534">
    <property type="entry name" value="Semialdehyde_DH_NAD-bd"/>
</dbReference>
<dbReference type="AlphaFoldDB" id="A0A9D0ZEM5"/>
<keyword evidence="5 6" id="KW-0560">Oxidoreductase</keyword>
<keyword evidence="2 6" id="KW-0055">Arginine biosynthesis</keyword>
<comment type="caution">
    <text evidence="8">The sequence shown here is derived from an EMBL/GenBank/DDBJ whole genome shotgun (WGS) entry which is preliminary data.</text>
</comment>
<dbReference type="EC" id="1.2.1.38" evidence="6"/>
<dbReference type="CDD" id="cd23935">
    <property type="entry name" value="AGPR_2_C"/>
    <property type="match status" value="1"/>
</dbReference>
<protein>
    <recommendedName>
        <fullName evidence="6">N-acetyl-gamma-glutamyl-phosphate reductase</fullName>
        <shortName evidence="6">AGPR</shortName>
        <ecNumber evidence="6">1.2.1.38</ecNumber>
    </recommendedName>
    <alternativeName>
        <fullName evidence="6">N-acetyl-glutamate semialdehyde dehydrogenase</fullName>
        <shortName evidence="6">NAGSA dehydrogenase</shortName>
    </alternativeName>
</protein>
<accession>A0A9D0ZEM5</accession>
<dbReference type="NCBIfam" id="TIGR01851">
    <property type="entry name" value="argC_other"/>
    <property type="match status" value="1"/>
</dbReference>
<dbReference type="InterPro" id="IPR036291">
    <property type="entry name" value="NAD(P)-bd_dom_sf"/>
</dbReference>
<comment type="similarity">
    <text evidence="6">Belongs to the NAGSA dehydrogenase family. Type 2 subfamily.</text>
</comment>
<evidence type="ECO:0000313" key="9">
    <source>
        <dbReference type="Proteomes" id="UP000824262"/>
    </source>
</evidence>
<proteinExistence type="inferred from homology"/>
<keyword evidence="1 6" id="KW-0963">Cytoplasm</keyword>
<reference evidence="8" key="2">
    <citation type="journal article" date="2021" name="PeerJ">
        <title>Extensive microbial diversity within the chicken gut microbiome revealed by metagenomics and culture.</title>
        <authorList>
            <person name="Gilroy R."/>
            <person name="Ravi A."/>
            <person name="Getino M."/>
            <person name="Pursley I."/>
            <person name="Horton D.L."/>
            <person name="Alikhan N.F."/>
            <person name="Baker D."/>
            <person name="Gharbi K."/>
            <person name="Hall N."/>
            <person name="Watson M."/>
            <person name="Adriaenssens E.M."/>
            <person name="Foster-Nyarko E."/>
            <person name="Jarju S."/>
            <person name="Secka A."/>
            <person name="Antonio M."/>
            <person name="Oren A."/>
            <person name="Chaudhuri R.R."/>
            <person name="La Ragione R."/>
            <person name="Hildebrand F."/>
            <person name="Pallen M.J."/>
        </authorList>
    </citation>
    <scope>NUCLEOTIDE SEQUENCE</scope>
    <source>
        <strain evidence="8">ChiBcolR7-354</strain>
    </source>
</reference>
<dbReference type="SUPFAM" id="SSF55347">
    <property type="entry name" value="Glyceraldehyde-3-phosphate dehydrogenase-like, C-terminal domain"/>
    <property type="match status" value="1"/>
</dbReference>
<evidence type="ECO:0000256" key="4">
    <source>
        <dbReference type="ARBA" id="ARBA00022857"/>
    </source>
</evidence>
<keyword evidence="3 6" id="KW-0028">Amino-acid biosynthesis</keyword>
<dbReference type="SUPFAM" id="SSF51735">
    <property type="entry name" value="NAD(P)-binding Rossmann-fold domains"/>
    <property type="match status" value="1"/>
</dbReference>
<dbReference type="Pfam" id="PF22698">
    <property type="entry name" value="Semialdhyde_dhC_1"/>
    <property type="match status" value="1"/>
</dbReference>
<dbReference type="SMART" id="SM00859">
    <property type="entry name" value="Semialdhyde_dh"/>
    <property type="match status" value="1"/>
</dbReference>
<comment type="catalytic activity">
    <reaction evidence="6">
        <text>N-acetyl-L-glutamate 5-semialdehyde + phosphate + NADP(+) = N-acetyl-L-glutamyl 5-phosphate + NADPH + H(+)</text>
        <dbReference type="Rhea" id="RHEA:21588"/>
        <dbReference type="ChEBI" id="CHEBI:15378"/>
        <dbReference type="ChEBI" id="CHEBI:29123"/>
        <dbReference type="ChEBI" id="CHEBI:43474"/>
        <dbReference type="ChEBI" id="CHEBI:57783"/>
        <dbReference type="ChEBI" id="CHEBI:57936"/>
        <dbReference type="ChEBI" id="CHEBI:58349"/>
        <dbReference type="EC" id="1.2.1.38"/>
    </reaction>
</comment>
<dbReference type="GO" id="GO:0003942">
    <property type="term" value="F:N-acetyl-gamma-glutamyl-phosphate reductase activity"/>
    <property type="evidence" value="ECO:0007669"/>
    <property type="project" value="UniProtKB-UniRule"/>
</dbReference>
<sequence>MAKVFIDGSSGTAGLRIHSRLAGRADIELTVLDGAERRDVKKRRDALNGCDIAVLCLPDDASRESVSMIENPDVRVVDTSTAHRVSPGWAYGFPELSAAHREAIVSGKRVASPGCHAGGFIALVQPLVEAGALPADALLACHSLTGYSGGGKGMIADYESGSRPAAFDSPRQYGISQQHKHLPEMAKISGLSNLPLFCPIVADFYSGMLVTVPLFAKALNPGFGISELKEIYAAKYRGPVVKYTESMDEAGFVSSNALAGSDAMEIAVFGNEERILLCSRFDNLGKGASGAAVQCINLMTGADETTGLEL</sequence>
<dbReference type="InterPro" id="IPR058924">
    <property type="entry name" value="AGPR_dimerisation_dom"/>
</dbReference>
<dbReference type="Gene3D" id="3.40.50.720">
    <property type="entry name" value="NAD(P)-binding Rossmann-like Domain"/>
    <property type="match status" value="1"/>
</dbReference>
<dbReference type="InterPro" id="IPR050085">
    <property type="entry name" value="AGPR"/>
</dbReference>